<feature type="domain" description="HTH cro/C1-type" evidence="1">
    <location>
        <begin position="10"/>
        <end position="63"/>
    </location>
</feature>
<dbReference type="InterPro" id="IPR001387">
    <property type="entry name" value="Cro/C1-type_HTH"/>
</dbReference>
<dbReference type="InterPro" id="IPR011990">
    <property type="entry name" value="TPR-like_helical_dom_sf"/>
</dbReference>
<dbReference type="RefSeq" id="WP_035149746.1">
    <property type="nucleotide sequence ID" value="NZ_JAAZWO010000004.1"/>
</dbReference>
<name>A0A923E616_CLOTT</name>
<dbReference type="PROSITE" id="PS50943">
    <property type="entry name" value="HTH_CROC1"/>
    <property type="match status" value="1"/>
</dbReference>
<dbReference type="InterPro" id="IPR019734">
    <property type="entry name" value="TPR_rpt"/>
</dbReference>
<evidence type="ECO:0000313" key="3">
    <source>
        <dbReference type="Proteomes" id="UP000563151"/>
    </source>
</evidence>
<dbReference type="Gene3D" id="1.25.40.10">
    <property type="entry name" value="Tetratricopeptide repeat domain"/>
    <property type="match status" value="2"/>
</dbReference>
<proteinExistence type="predicted"/>
<sequence length="417" mass="49357">MEILSTGEKIRRARIYKGYTLKYICEDRISVSKMSCIENGKVVPEDWILEFIAKKLDLDIEYLKDDVRSQIRNNINILKNSGKKDDYEKNLEYNLSFAQEYRYYEEAFNIMHMIFSYNIDKGKFGKLQVLIPTYYEICLKCKLVENQLTYYMDIARYLYSSSEYVQASGYYNTIRIEAEKLKKNEVVAKATFNECACYIMLEKYEEAYKIAESLKSLVDYFNDNTKKAEAYHMMAVLSLRMNKECFKEYEQKSYELYGENKIYKANAIYNYAVTMMDLGLRDEGIQYIMKALDCHPKEKEENLVSFMVMCINELIKNDIIDEAEKISNETINYAIDLNNIKYIEKAYHCKALILGKKHELEAEEMYMNLSLDTLMKFGNKKEVYERYLEMGNMYHKMNNVGEAIKYFNLAINLSKKI</sequence>
<keyword evidence="3" id="KW-1185">Reference proteome</keyword>
<dbReference type="Proteomes" id="UP000563151">
    <property type="component" value="Unassembled WGS sequence"/>
</dbReference>
<protein>
    <submittedName>
        <fullName evidence="2">Helix-turn-helix transcriptional regulator</fullName>
    </submittedName>
</protein>
<comment type="caution">
    <text evidence="2">The sequence shown here is derived from an EMBL/GenBank/DDBJ whole genome shotgun (WGS) entry which is preliminary data.</text>
</comment>
<evidence type="ECO:0000259" key="1">
    <source>
        <dbReference type="PROSITE" id="PS50943"/>
    </source>
</evidence>
<dbReference type="AlphaFoldDB" id="A0A923E616"/>
<accession>A0A923E616</accession>
<dbReference type="CDD" id="cd00093">
    <property type="entry name" value="HTH_XRE"/>
    <property type="match status" value="1"/>
</dbReference>
<dbReference type="PROSITE" id="PS50293">
    <property type="entry name" value="TPR_REGION"/>
    <property type="match status" value="1"/>
</dbReference>
<dbReference type="InterPro" id="IPR010982">
    <property type="entry name" value="Lambda_DNA-bd_dom_sf"/>
</dbReference>
<dbReference type="SUPFAM" id="SSF47413">
    <property type="entry name" value="lambda repressor-like DNA-binding domains"/>
    <property type="match status" value="1"/>
</dbReference>
<gene>
    <name evidence="2" type="ORF">HGG79_05010</name>
</gene>
<dbReference type="GO" id="GO:0003677">
    <property type="term" value="F:DNA binding"/>
    <property type="evidence" value="ECO:0007669"/>
    <property type="project" value="InterPro"/>
</dbReference>
<reference evidence="2 3" key="1">
    <citation type="submission" date="2020-04" db="EMBL/GenBank/DDBJ databases">
        <title>Genomic insights into acetone-butanol-ethanol (ABE) fermentation by sequencing solventogenic clostridia strains.</title>
        <authorList>
            <person name="Brown S."/>
        </authorList>
    </citation>
    <scope>NUCLEOTIDE SEQUENCE [LARGE SCALE GENOMIC DNA]</scope>
    <source>
        <strain evidence="2 3">DJ011</strain>
    </source>
</reference>
<dbReference type="Gene3D" id="1.10.260.40">
    <property type="entry name" value="lambda repressor-like DNA-binding domains"/>
    <property type="match status" value="1"/>
</dbReference>
<evidence type="ECO:0000313" key="2">
    <source>
        <dbReference type="EMBL" id="MBC2397142.1"/>
    </source>
</evidence>
<dbReference type="SUPFAM" id="SSF48452">
    <property type="entry name" value="TPR-like"/>
    <property type="match status" value="2"/>
</dbReference>
<dbReference type="EMBL" id="JAAZWO010000004">
    <property type="protein sequence ID" value="MBC2397142.1"/>
    <property type="molecule type" value="Genomic_DNA"/>
</dbReference>
<dbReference type="SMART" id="SM00028">
    <property type="entry name" value="TPR"/>
    <property type="match status" value="2"/>
</dbReference>
<organism evidence="2 3">
    <name type="scientific">Clostridium tetanomorphum</name>
    <dbReference type="NCBI Taxonomy" id="1553"/>
    <lineage>
        <taxon>Bacteria</taxon>
        <taxon>Bacillati</taxon>
        <taxon>Bacillota</taxon>
        <taxon>Clostridia</taxon>
        <taxon>Eubacteriales</taxon>
        <taxon>Clostridiaceae</taxon>
        <taxon>Clostridium</taxon>
    </lineage>
</organism>